<dbReference type="CDD" id="cd01832">
    <property type="entry name" value="SGNH_hydrolase_like_1"/>
    <property type="match status" value="1"/>
</dbReference>
<dbReference type="RefSeq" id="WP_179445111.1">
    <property type="nucleotide sequence ID" value="NZ_JACBZS010000001.1"/>
</dbReference>
<evidence type="ECO:0000259" key="3">
    <source>
        <dbReference type="Pfam" id="PF18029"/>
    </source>
</evidence>
<dbReference type="Gene3D" id="3.10.180.10">
    <property type="entry name" value="2,3-Dihydroxybiphenyl 1,2-Dioxygenase, domain 1"/>
    <property type="match status" value="1"/>
</dbReference>
<proteinExistence type="predicted"/>
<feature type="domain" description="SGNH hydrolase-type esterase" evidence="2">
    <location>
        <begin position="117"/>
        <end position="290"/>
    </location>
</feature>
<dbReference type="InterPro" id="IPR041581">
    <property type="entry name" value="Glyoxalase_6"/>
</dbReference>
<accession>A0A7Z0D9J4</accession>
<dbReference type="SUPFAM" id="SSF54593">
    <property type="entry name" value="Glyoxalase/Bleomycin resistance protein/Dihydroxybiphenyl dioxygenase"/>
    <property type="match status" value="1"/>
</dbReference>
<sequence>MSGVLDHVVVRSPGPLPLAFFWARLLGGRIAEPAADRAMVLAPGGQRLAFESGPGASSRLALRVPSVERGADHVLRLGGHLIGEGVADPDGNEIALLVDPTVELPGPDAPRFRRYVAIGDSSTEGLVDGDGTGGWRGWADRFAAHLASNGSPGLEYANLAVSGLRLADIRARQFDAALALRPDVMTIVGGINDVIGLRPDFGAIADDLNDMFARSRAAGIRVLTFTNPDLARANPLATVVRERLLALNRIVREAALLHDVSMIDFEYVAMASDPRLWGEDRLHINTLGHTLVGAALAWLVGLPGSDRDWATDLDLRLAAHPRPRIGDHLHWTMRHLGPWVVSGIRGPQYRQGREPKRPDPVPVNLERERHAT</sequence>
<dbReference type="InterPro" id="IPR029068">
    <property type="entry name" value="Glyas_Bleomycin-R_OHBP_Dase"/>
</dbReference>
<dbReference type="InterPro" id="IPR053140">
    <property type="entry name" value="GDSL_Rv0518-like"/>
</dbReference>
<evidence type="ECO:0000256" key="1">
    <source>
        <dbReference type="SAM" id="MobiDB-lite"/>
    </source>
</evidence>
<gene>
    <name evidence="4" type="ORF">GGQ54_001826</name>
</gene>
<evidence type="ECO:0000259" key="2">
    <source>
        <dbReference type="Pfam" id="PF13472"/>
    </source>
</evidence>
<dbReference type="PANTHER" id="PTHR43784:SF2">
    <property type="entry name" value="GDSL-LIKE LIPASE_ACYLHYDROLASE, PUTATIVE (AFU_ORTHOLOGUE AFUA_2G00820)-RELATED"/>
    <property type="match status" value="1"/>
</dbReference>
<dbReference type="Proteomes" id="UP000527616">
    <property type="component" value="Unassembled WGS sequence"/>
</dbReference>
<dbReference type="EMBL" id="JACBZS010000001">
    <property type="protein sequence ID" value="NYI71266.1"/>
    <property type="molecule type" value="Genomic_DNA"/>
</dbReference>
<reference evidence="4 5" key="1">
    <citation type="submission" date="2020-07" db="EMBL/GenBank/DDBJ databases">
        <title>Sequencing the genomes of 1000 actinobacteria strains.</title>
        <authorList>
            <person name="Klenk H.-P."/>
        </authorList>
    </citation>
    <scope>NUCLEOTIDE SEQUENCE [LARGE SCALE GENOMIC DNA]</scope>
    <source>
        <strain evidence="4 5">DSM 103164</strain>
    </source>
</reference>
<comment type="caution">
    <text evidence="4">The sequence shown here is derived from an EMBL/GenBank/DDBJ whole genome shotgun (WGS) entry which is preliminary data.</text>
</comment>
<protein>
    <submittedName>
        <fullName evidence="4">Lysophospholipase L1-like esterase</fullName>
    </submittedName>
</protein>
<evidence type="ECO:0000313" key="5">
    <source>
        <dbReference type="Proteomes" id="UP000527616"/>
    </source>
</evidence>
<dbReference type="Pfam" id="PF13472">
    <property type="entry name" value="Lipase_GDSL_2"/>
    <property type="match status" value="1"/>
</dbReference>
<dbReference type="Gene3D" id="3.40.50.1110">
    <property type="entry name" value="SGNH hydrolase"/>
    <property type="match status" value="1"/>
</dbReference>
<dbReference type="SUPFAM" id="SSF52266">
    <property type="entry name" value="SGNH hydrolase"/>
    <property type="match status" value="1"/>
</dbReference>
<dbReference type="PANTHER" id="PTHR43784">
    <property type="entry name" value="GDSL-LIKE LIPASE/ACYLHYDROLASE, PUTATIVE (AFU_ORTHOLOGUE AFUA_2G00820)-RELATED"/>
    <property type="match status" value="1"/>
</dbReference>
<feature type="region of interest" description="Disordered" evidence="1">
    <location>
        <begin position="347"/>
        <end position="372"/>
    </location>
</feature>
<feature type="compositionally biased region" description="Basic and acidic residues" evidence="1">
    <location>
        <begin position="351"/>
        <end position="372"/>
    </location>
</feature>
<name>A0A7Z0D9J4_9ACTN</name>
<evidence type="ECO:0000313" key="4">
    <source>
        <dbReference type="EMBL" id="NYI71266.1"/>
    </source>
</evidence>
<dbReference type="Pfam" id="PF18029">
    <property type="entry name" value="Glyoxalase_6"/>
    <property type="match status" value="1"/>
</dbReference>
<dbReference type="InterPro" id="IPR036514">
    <property type="entry name" value="SGNH_hydro_sf"/>
</dbReference>
<organism evidence="4 5">
    <name type="scientific">Naumannella cuiyingiana</name>
    <dbReference type="NCBI Taxonomy" id="1347891"/>
    <lineage>
        <taxon>Bacteria</taxon>
        <taxon>Bacillati</taxon>
        <taxon>Actinomycetota</taxon>
        <taxon>Actinomycetes</taxon>
        <taxon>Propionibacteriales</taxon>
        <taxon>Propionibacteriaceae</taxon>
        <taxon>Naumannella</taxon>
    </lineage>
</organism>
<keyword evidence="5" id="KW-1185">Reference proteome</keyword>
<dbReference type="AlphaFoldDB" id="A0A7Z0D9J4"/>
<dbReference type="InterPro" id="IPR013830">
    <property type="entry name" value="SGNH_hydro"/>
</dbReference>
<feature type="domain" description="Glyoxalase-like" evidence="3">
    <location>
        <begin position="7"/>
        <end position="96"/>
    </location>
</feature>